<gene>
    <name evidence="3" type="ORF">DICVIV_05265</name>
</gene>
<dbReference type="OrthoDB" id="282149at2759"/>
<dbReference type="GO" id="GO:0010506">
    <property type="term" value="P:regulation of autophagy"/>
    <property type="evidence" value="ECO:0007669"/>
    <property type="project" value="InterPro"/>
</dbReference>
<dbReference type="GO" id="GO:0035658">
    <property type="term" value="C:Mon1-Ccz1 complex"/>
    <property type="evidence" value="ECO:0007669"/>
    <property type="project" value="InterPro"/>
</dbReference>
<dbReference type="InterPro" id="IPR049040">
    <property type="entry name" value="RMC1_N"/>
</dbReference>
<evidence type="ECO:0000259" key="1">
    <source>
        <dbReference type="Pfam" id="PF07035"/>
    </source>
</evidence>
<dbReference type="EMBL" id="KN716261">
    <property type="protein sequence ID" value="KJH48637.1"/>
    <property type="molecule type" value="Genomic_DNA"/>
</dbReference>
<organism evidence="3 4">
    <name type="scientific">Dictyocaulus viviparus</name>
    <name type="common">Bovine lungworm</name>
    <dbReference type="NCBI Taxonomy" id="29172"/>
    <lineage>
        <taxon>Eukaryota</taxon>
        <taxon>Metazoa</taxon>
        <taxon>Ecdysozoa</taxon>
        <taxon>Nematoda</taxon>
        <taxon>Chromadorea</taxon>
        <taxon>Rhabditida</taxon>
        <taxon>Rhabditina</taxon>
        <taxon>Rhabditomorpha</taxon>
        <taxon>Strongyloidea</taxon>
        <taxon>Metastrongylidae</taxon>
        <taxon>Dictyocaulus</taxon>
    </lineage>
</organism>
<evidence type="ECO:0000259" key="2">
    <source>
        <dbReference type="Pfam" id="PF21029"/>
    </source>
</evidence>
<evidence type="ECO:0000313" key="4">
    <source>
        <dbReference type="Proteomes" id="UP000053766"/>
    </source>
</evidence>
<dbReference type="PANTHER" id="PTHR12897:SF4">
    <property type="entry name" value="REGULATOR OF MON1-CCZ1 COMPLEX"/>
    <property type="match status" value="1"/>
</dbReference>
<dbReference type="Proteomes" id="UP000053766">
    <property type="component" value="Unassembled WGS sequence"/>
</dbReference>
<dbReference type="InterPro" id="IPR040371">
    <property type="entry name" value="RMC1"/>
</dbReference>
<dbReference type="Pfam" id="PF07035">
    <property type="entry name" value="RMC1_C"/>
    <property type="match status" value="1"/>
</dbReference>
<accession>A0A0D8XXS8</accession>
<feature type="domain" description="Regulator of MON1-CCZ1 complex N-terminal" evidence="2">
    <location>
        <begin position="106"/>
        <end position="221"/>
    </location>
</feature>
<dbReference type="InterPro" id="IPR009755">
    <property type="entry name" value="RMC1_C"/>
</dbReference>
<feature type="domain" description="Mic1" evidence="1">
    <location>
        <begin position="448"/>
        <end position="669"/>
    </location>
</feature>
<dbReference type="STRING" id="29172.A0A0D8XXS8"/>
<dbReference type="Pfam" id="PF21029">
    <property type="entry name" value="RMC1_N"/>
    <property type="match status" value="1"/>
</dbReference>
<dbReference type="Pfam" id="PF10203">
    <property type="entry name" value="Pet191_N"/>
    <property type="match status" value="1"/>
</dbReference>
<keyword evidence="4" id="KW-1185">Reference proteome</keyword>
<sequence>MSLLQSATQEFEDKELNDLPSSGISCDRLRQALKKCIKESDCVQIQARSARECIDAHDGSVPDKCFSLLQNFIDCKKSMLELGTNYVAFEPETLRNGQSGNTTQNFFDDVNLKICTVRNNGSLGITAKSLANDDVISARTKDRGPPGLMKLSPNGKLAILQRQKNSVDIVMLEKNDDTAAVEFNVPTKSKDLILSVDWVTNNQILFVTKQSLELFSLNEGKGTAKLLRSLNISASWSIYYAKSNLVVLAMGNNCSTLQPLLVQYSQFTRLKSFDVDFCTSACDSLLEKDVTICSIYGKICVLVLRYNNYGSLVTDLLIYELLEDTNCTAKMKYSLALGCSGGFGIHVIDNLIIVHHQGSAKSMIFDVAISPSRVSYSPLITLSIKPSPICQPPPALYVPLWSMFQPDIIVDPVVGMMYQLTVACHRAHEEISDKVFSQCLLIEFLINRTNQKALVLNTLLTCLREKTLRLRHIRRVFNLIVKKFTLSSAAGSSHIDSTKPHLIATSVEHLRIEQREMHSAEDSSDDPKFIANMLLQYLRSLQSMEVPVEDYLLELVIESLALSGELVKLHQLAKYKVIPHSKPMAFLLISYEARCPPLFQSGVDILARQKACEEVVEILLERGNVIDAIRYLDVQQIDTNIWKLLDSAKRQDRVVQYSVLTNLMNRKNKSWWLNQANGFFVEPDNISKFENELATLYTEEEVKKAIDEMSKES</sequence>
<dbReference type="GO" id="GO:0005765">
    <property type="term" value="C:lysosomal membrane"/>
    <property type="evidence" value="ECO:0007669"/>
    <property type="project" value="TreeGrafter"/>
</dbReference>
<proteinExistence type="predicted"/>
<evidence type="ECO:0000313" key="3">
    <source>
        <dbReference type="EMBL" id="KJH48637.1"/>
    </source>
</evidence>
<reference evidence="4" key="2">
    <citation type="journal article" date="2016" name="Sci. Rep.">
        <title>Dictyocaulus viviparus genome, variome and transcriptome elucidate lungworm biology and support future intervention.</title>
        <authorList>
            <person name="McNulty S.N."/>
            <person name="Strube C."/>
            <person name="Rosa B.A."/>
            <person name="Martin J.C."/>
            <person name="Tyagi R."/>
            <person name="Choi Y.J."/>
            <person name="Wang Q."/>
            <person name="Hallsworth Pepin K."/>
            <person name="Zhang X."/>
            <person name="Ozersky P."/>
            <person name="Wilson R.K."/>
            <person name="Sternberg P.W."/>
            <person name="Gasser R.B."/>
            <person name="Mitreva M."/>
        </authorList>
    </citation>
    <scope>NUCLEOTIDE SEQUENCE [LARGE SCALE GENOMIC DNA]</scope>
    <source>
        <strain evidence="4">HannoverDv2000</strain>
    </source>
</reference>
<reference evidence="3 4" key="1">
    <citation type="submission" date="2013-11" db="EMBL/GenBank/DDBJ databases">
        <title>Draft genome of the bovine lungworm Dictyocaulus viviparus.</title>
        <authorList>
            <person name="Mitreva M."/>
        </authorList>
    </citation>
    <scope>NUCLEOTIDE SEQUENCE [LARGE SCALE GENOMIC DNA]</scope>
    <source>
        <strain evidence="3 4">HannoverDv2000</strain>
    </source>
</reference>
<dbReference type="AlphaFoldDB" id="A0A0D8XXS8"/>
<dbReference type="GO" id="GO:0031902">
    <property type="term" value="C:late endosome membrane"/>
    <property type="evidence" value="ECO:0007669"/>
    <property type="project" value="TreeGrafter"/>
</dbReference>
<name>A0A0D8XXS8_DICVI</name>
<protein>
    <submittedName>
        <fullName evidence="3">Putative colon cancer-associated protein Mic1</fullName>
    </submittedName>
</protein>
<dbReference type="PANTHER" id="PTHR12897">
    <property type="entry name" value="COLON CANCER-ASSOCIATED PROTEIN MIC1"/>
    <property type="match status" value="1"/>
</dbReference>
<dbReference type="InterPro" id="IPR018793">
    <property type="entry name" value="Cyt_c_oxidase_assmbl_Pet191"/>
</dbReference>